<keyword evidence="1" id="KW-0285">Flavoprotein</keyword>
<dbReference type="InterPro" id="IPR036188">
    <property type="entry name" value="FAD/NAD-bd_sf"/>
</dbReference>
<name>A0A6B0SRX1_9EURY</name>
<comment type="caution">
    <text evidence="4">The sequence shown here is derived from an EMBL/GenBank/DDBJ whole genome shotgun (WGS) entry which is preliminary data.</text>
</comment>
<dbReference type="Proteomes" id="UP000471521">
    <property type="component" value="Unassembled WGS sequence"/>
</dbReference>
<dbReference type="AlphaFoldDB" id="A0A6B0SRX1"/>
<evidence type="ECO:0000256" key="2">
    <source>
        <dbReference type="ARBA" id="ARBA00023002"/>
    </source>
</evidence>
<protein>
    <submittedName>
        <fullName evidence="4">FAD-binding protein</fullName>
    </submittedName>
</protein>
<evidence type="ECO:0000313" key="5">
    <source>
        <dbReference type="Proteomes" id="UP000471521"/>
    </source>
</evidence>
<keyword evidence="5" id="KW-1185">Reference proteome</keyword>
<dbReference type="RefSeq" id="WP_159527669.1">
    <property type="nucleotide sequence ID" value="NZ_WUUU01000242.1"/>
</dbReference>
<dbReference type="GO" id="GO:0016491">
    <property type="term" value="F:oxidoreductase activity"/>
    <property type="evidence" value="ECO:0007669"/>
    <property type="project" value="UniProtKB-KW"/>
</dbReference>
<dbReference type="PRINTS" id="PR00469">
    <property type="entry name" value="PNDRDTASEII"/>
</dbReference>
<gene>
    <name evidence="4" type="ORF">GRX66_17590</name>
</gene>
<feature type="non-terminal residue" evidence="4">
    <location>
        <position position="56"/>
    </location>
</feature>
<reference evidence="4 5" key="1">
    <citation type="submission" date="2019-12" db="EMBL/GenBank/DDBJ databases">
        <title>Isolation and characterization of three novel carbon monoxide-oxidizing members of Halobacteria from salione crusts and soils.</title>
        <authorList>
            <person name="Myers M.R."/>
            <person name="King G.M."/>
        </authorList>
    </citation>
    <scope>NUCLEOTIDE SEQUENCE [LARGE SCALE GENOMIC DNA]</scope>
    <source>
        <strain evidence="4 5">PCN9</strain>
    </source>
</reference>
<keyword evidence="2" id="KW-0560">Oxidoreductase</keyword>
<organism evidence="4 5">
    <name type="scientific">Halobacterium bonnevillei</name>
    <dbReference type="NCBI Taxonomy" id="2692200"/>
    <lineage>
        <taxon>Archaea</taxon>
        <taxon>Methanobacteriati</taxon>
        <taxon>Methanobacteriota</taxon>
        <taxon>Stenosarchaea group</taxon>
        <taxon>Halobacteria</taxon>
        <taxon>Halobacteriales</taxon>
        <taxon>Halobacteriaceae</taxon>
        <taxon>Halobacterium</taxon>
    </lineage>
</organism>
<dbReference type="InterPro" id="IPR003953">
    <property type="entry name" value="FAD-dep_OxRdtase_2_FAD-bd"/>
</dbReference>
<dbReference type="EMBL" id="WUUU01000242">
    <property type="protein sequence ID" value="MXR22311.1"/>
    <property type="molecule type" value="Genomic_DNA"/>
</dbReference>
<dbReference type="Pfam" id="PF00890">
    <property type="entry name" value="FAD_binding_2"/>
    <property type="match status" value="1"/>
</dbReference>
<dbReference type="SUPFAM" id="SSF51905">
    <property type="entry name" value="FAD/NAD(P)-binding domain"/>
    <property type="match status" value="1"/>
</dbReference>
<evidence type="ECO:0000256" key="1">
    <source>
        <dbReference type="ARBA" id="ARBA00022630"/>
    </source>
</evidence>
<proteinExistence type="predicted"/>
<evidence type="ECO:0000259" key="3">
    <source>
        <dbReference type="Pfam" id="PF00890"/>
    </source>
</evidence>
<dbReference type="Gene3D" id="3.50.50.60">
    <property type="entry name" value="FAD/NAD(P)-binding domain"/>
    <property type="match status" value="1"/>
</dbReference>
<accession>A0A6B0SRX1</accession>
<sequence>MAIESDVLVIGGGLAGLTSALAAARAGADTRLVSYKQSTLRNASGLVDLLGLHGPD</sequence>
<feature type="domain" description="FAD-dependent oxidoreductase 2 FAD-binding" evidence="3">
    <location>
        <begin position="6"/>
        <end position="51"/>
    </location>
</feature>
<evidence type="ECO:0000313" key="4">
    <source>
        <dbReference type="EMBL" id="MXR22311.1"/>
    </source>
</evidence>